<sequence length="110" mass="12925">MNTYHVYIVKCKDNSYYTGVTNDIERRIAQHNNGFDKSSYTFSRKPVELVFAYELNDIDQAIAFEKQLKGWSRKKKEAVIRGDWDILKVLAECKNESHYRNVAVGKREET</sequence>
<feature type="domain" description="GIY-YIG" evidence="2">
    <location>
        <begin position="2"/>
        <end position="78"/>
    </location>
</feature>
<reference evidence="3 4" key="1">
    <citation type="submission" date="2018-07" db="EMBL/GenBank/DDBJ databases">
        <title>Dyadobacter roseus sp. nov., isolated from rose rhizosphere soil.</title>
        <authorList>
            <person name="Chen L."/>
        </authorList>
    </citation>
    <scope>NUCLEOTIDE SEQUENCE [LARGE SCALE GENOMIC DNA]</scope>
    <source>
        <strain evidence="3 4">RS19</strain>
    </source>
</reference>
<dbReference type="EMBL" id="QNUL01000047">
    <property type="protein sequence ID" value="REA55441.1"/>
    <property type="molecule type" value="Genomic_DNA"/>
</dbReference>
<dbReference type="InterPro" id="IPR000305">
    <property type="entry name" value="GIY-YIG_endonuc"/>
</dbReference>
<dbReference type="PANTHER" id="PTHR34477:SF1">
    <property type="entry name" value="UPF0213 PROTEIN YHBQ"/>
    <property type="match status" value="1"/>
</dbReference>
<protein>
    <submittedName>
        <fullName evidence="3">GIY-YIG nuclease family protein</fullName>
    </submittedName>
</protein>
<keyword evidence="4" id="KW-1185">Reference proteome</keyword>
<dbReference type="Proteomes" id="UP000256373">
    <property type="component" value="Unassembled WGS sequence"/>
</dbReference>
<dbReference type="Gene3D" id="3.40.1440.10">
    <property type="entry name" value="GIY-YIG endonuclease"/>
    <property type="match status" value="1"/>
</dbReference>
<dbReference type="InterPro" id="IPR035901">
    <property type="entry name" value="GIY-YIG_endonuc_sf"/>
</dbReference>
<evidence type="ECO:0000313" key="3">
    <source>
        <dbReference type="EMBL" id="REA55441.1"/>
    </source>
</evidence>
<dbReference type="PROSITE" id="PS50164">
    <property type="entry name" value="GIY_YIG"/>
    <property type="match status" value="1"/>
</dbReference>
<organism evidence="3 4">
    <name type="scientific">Dyadobacter luteus</name>
    <dbReference type="NCBI Taxonomy" id="2259619"/>
    <lineage>
        <taxon>Bacteria</taxon>
        <taxon>Pseudomonadati</taxon>
        <taxon>Bacteroidota</taxon>
        <taxon>Cytophagia</taxon>
        <taxon>Cytophagales</taxon>
        <taxon>Spirosomataceae</taxon>
        <taxon>Dyadobacter</taxon>
    </lineage>
</organism>
<dbReference type="RefSeq" id="WP_115834314.1">
    <property type="nucleotide sequence ID" value="NZ_QNUL01000047.1"/>
</dbReference>
<comment type="similarity">
    <text evidence="1">Belongs to the UPF0213 family.</text>
</comment>
<evidence type="ECO:0000259" key="2">
    <source>
        <dbReference type="PROSITE" id="PS50164"/>
    </source>
</evidence>
<dbReference type="OrthoDB" id="1495241at2"/>
<evidence type="ECO:0000256" key="1">
    <source>
        <dbReference type="ARBA" id="ARBA00007435"/>
    </source>
</evidence>
<dbReference type="SUPFAM" id="SSF82771">
    <property type="entry name" value="GIY-YIG endonuclease"/>
    <property type="match status" value="1"/>
</dbReference>
<comment type="caution">
    <text evidence="3">The sequence shown here is derived from an EMBL/GenBank/DDBJ whole genome shotgun (WGS) entry which is preliminary data.</text>
</comment>
<dbReference type="PANTHER" id="PTHR34477">
    <property type="entry name" value="UPF0213 PROTEIN YHBQ"/>
    <property type="match status" value="1"/>
</dbReference>
<proteinExistence type="inferred from homology"/>
<accession>A0A3D8Y2D8</accession>
<dbReference type="InterPro" id="IPR050190">
    <property type="entry name" value="UPF0213_domain"/>
</dbReference>
<dbReference type="CDD" id="cd10456">
    <property type="entry name" value="GIY-YIG_UPF0213"/>
    <property type="match status" value="1"/>
</dbReference>
<dbReference type="Pfam" id="PF01541">
    <property type="entry name" value="GIY-YIG"/>
    <property type="match status" value="1"/>
</dbReference>
<dbReference type="AlphaFoldDB" id="A0A3D8Y2D8"/>
<name>A0A3D8Y2D8_9BACT</name>
<dbReference type="SMART" id="SM00465">
    <property type="entry name" value="GIYc"/>
    <property type="match status" value="1"/>
</dbReference>
<gene>
    <name evidence="3" type="ORF">DSL64_28190</name>
</gene>
<evidence type="ECO:0000313" key="4">
    <source>
        <dbReference type="Proteomes" id="UP000256373"/>
    </source>
</evidence>